<protein>
    <submittedName>
        <fullName evidence="1">Uncharacterized protein</fullName>
    </submittedName>
</protein>
<evidence type="ECO:0000313" key="1">
    <source>
        <dbReference type="EMBL" id="KKK50231.1"/>
    </source>
</evidence>
<dbReference type="EMBL" id="LAZR01068124">
    <property type="protein sequence ID" value="KKK50231.1"/>
    <property type="molecule type" value="Genomic_DNA"/>
</dbReference>
<comment type="caution">
    <text evidence="1">The sequence shown here is derived from an EMBL/GenBank/DDBJ whole genome shotgun (WGS) entry which is preliminary data.</text>
</comment>
<dbReference type="AlphaFoldDB" id="A0A0F8YQ73"/>
<proteinExistence type="predicted"/>
<reference evidence="1" key="1">
    <citation type="journal article" date="2015" name="Nature">
        <title>Complex archaea that bridge the gap between prokaryotes and eukaryotes.</title>
        <authorList>
            <person name="Spang A."/>
            <person name="Saw J.H."/>
            <person name="Jorgensen S.L."/>
            <person name="Zaremba-Niedzwiedzka K."/>
            <person name="Martijn J."/>
            <person name="Lind A.E."/>
            <person name="van Eijk R."/>
            <person name="Schleper C."/>
            <person name="Guy L."/>
            <person name="Ettema T.J."/>
        </authorList>
    </citation>
    <scope>NUCLEOTIDE SEQUENCE</scope>
</reference>
<organism evidence="1">
    <name type="scientific">marine sediment metagenome</name>
    <dbReference type="NCBI Taxonomy" id="412755"/>
    <lineage>
        <taxon>unclassified sequences</taxon>
        <taxon>metagenomes</taxon>
        <taxon>ecological metagenomes</taxon>
    </lineage>
</organism>
<dbReference type="InterPro" id="IPR011050">
    <property type="entry name" value="Pectin_lyase_fold/virulence"/>
</dbReference>
<dbReference type="SUPFAM" id="SSF51126">
    <property type="entry name" value="Pectin lyase-like"/>
    <property type="match status" value="1"/>
</dbReference>
<accession>A0A0F8YQ73</accession>
<name>A0A0F8YQ73_9ZZZZ</name>
<sequence>MTGQFTGNRNYLGNVSFAQGAAGATFNFIKQGTQIWYVDSGKTSGVSGGGLTWDTAFMTLLEAVTAAGDYDTILIAPNGIQTIASGGLTITQTGLRIFGAGSSEAGKQSSLKLSAGTSPMFTITADR</sequence>
<gene>
    <name evidence="1" type="ORF">LCGC14_3127070</name>
</gene>
<feature type="non-terminal residue" evidence="1">
    <location>
        <position position="127"/>
    </location>
</feature>